<organism evidence="1">
    <name type="scientific">viral metagenome</name>
    <dbReference type="NCBI Taxonomy" id="1070528"/>
    <lineage>
        <taxon>unclassified sequences</taxon>
        <taxon>metagenomes</taxon>
        <taxon>organismal metagenomes</taxon>
    </lineage>
</organism>
<reference evidence="1" key="1">
    <citation type="journal article" date="2020" name="Nature">
        <title>Giant virus diversity and host interactions through global metagenomics.</title>
        <authorList>
            <person name="Schulz F."/>
            <person name="Roux S."/>
            <person name="Paez-Espino D."/>
            <person name="Jungbluth S."/>
            <person name="Walsh D.A."/>
            <person name="Denef V.J."/>
            <person name="McMahon K.D."/>
            <person name="Konstantinidis K.T."/>
            <person name="Eloe-Fadrosh E.A."/>
            <person name="Kyrpides N.C."/>
            <person name="Woyke T."/>
        </authorList>
    </citation>
    <scope>NUCLEOTIDE SEQUENCE</scope>
    <source>
        <strain evidence="1">GVMAG-M-3300023179-71</strain>
    </source>
</reference>
<proteinExistence type="predicted"/>
<sequence length="113" mass="13872">MYALIEYFIHNHEEEEKEEDYNVIETNKSFDELYLKLNNILNIIINNKNMDKMTEYNEYYFIKNCNSIDDCKFIENISHSIYKYKILRLSFLEYYNNIDDNYCISNLYVIVLL</sequence>
<name>A0A6C0H5W4_9ZZZZ</name>
<accession>A0A6C0H5W4</accession>
<dbReference type="EMBL" id="MN739879">
    <property type="protein sequence ID" value="QHT75525.1"/>
    <property type="molecule type" value="Genomic_DNA"/>
</dbReference>
<evidence type="ECO:0000313" key="1">
    <source>
        <dbReference type="EMBL" id="QHT75525.1"/>
    </source>
</evidence>
<protein>
    <submittedName>
        <fullName evidence="1">Uncharacterized protein</fullName>
    </submittedName>
</protein>
<dbReference type="AlphaFoldDB" id="A0A6C0H5W4"/>